<gene>
    <name evidence="2" type="ORF">MNBD_GAMMA20-406</name>
</gene>
<reference evidence="2" key="1">
    <citation type="submission" date="2018-06" db="EMBL/GenBank/DDBJ databases">
        <authorList>
            <person name="Zhirakovskaya E."/>
        </authorList>
    </citation>
    <scope>NUCLEOTIDE SEQUENCE</scope>
</reference>
<organism evidence="2">
    <name type="scientific">hydrothermal vent metagenome</name>
    <dbReference type="NCBI Taxonomy" id="652676"/>
    <lineage>
        <taxon>unclassified sequences</taxon>
        <taxon>metagenomes</taxon>
        <taxon>ecological metagenomes</taxon>
    </lineage>
</organism>
<dbReference type="InterPro" id="IPR007685">
    <property type="entry name" value="RelA_SpoT"/>
</dbReference>
<dbReference type="Pfam" id="PF04607">
    <property type="entry name" value="RelA_SpoT"/>
    <property type="match status" value="1"/>
</dbReference>
<dbReference type="InterPro" id="IPR052366">
    <property type="entry name" value="GTP_Pyrophosphokinase"/>
</dbReference>
<accession>A0A3B1AAH5</accession>
<dbReference type="Gene3D" id="3.30.460.10">
    <property type="entry name" value="Beta Polymerase, domain 2"/>
    <property type="match status" value="1"/>
</dbReference>
<dbReference type="PANTHER" id="PTHR47837">
    <property type="entry name" value="GTP PYROPHOSPHOKINASE YJBM"/>
    <property type="match status" value="1"/>
</dbReference>
<dbReference type="SMART" id="SM00954">
    <property type="entry name" value="RelA_SpoT"/>
    <property type="match status" value="1"/>
</dbReference>
<dbReference type="SUPFAM" id="SSF81301">
    <property type="entry name" value="Nucleotidyltransferase"/>
    <property type="match status" value="1"/>
</dbReference>
<dbReference type="AlphaFoldDB" id="A0A3B1AAH5"/>
<dbReference type="InterPro" id="IPR043519">
    <property type="entry name" value="NT_sf"/>
</dbReference>
<name>A0A3B1AAH5_9ZZZZ</name>
<dbReference type="EMBL" id="UOFU01000069">
    <property type="protein sequence ID" value="VAW95239.1"/>
    <property type="molecule type" value="Genomic_DNA"/>
</dbReference>
<dbReference type="CDD" id="cd05399">
    <property type="entry name" value="NT_Rel-Spo_like"/>
    <property type="match status" value="1"/>
</dbReference>
<sequence length="356" mass="41233">MAWTKPKYSRKRVARAGNILKLNDSSHPEHEWALDVLTNWRSIHGYPINTFQSTLRDKLYSIDKDALVAQRLKRAPSVITKLQRYESMQLHRMNDIAGLRAVVKSVSKVRELEKNYRDSRFKHELVNEKDYINNPKETGYRGVHLVYKYKTPKVPEYENLLLELQIRTRLQHAWATAVETMGTFLNHALKSSEGPDKWLSFFSLAGSAIAHLENCNPVPGYEHLNKIDTFIQVINDCNTLEVEDRLDAYTVAADAIHKDHKSGNYHLIILDTIKKLVTIKSYGRRRLGEANYEYSKIEKEISDGQPYQVVLVAANSIDSLRKAYPNYFLDTHEFIKQINRMRRFIDSSANRVARGI</sequence>
<feature type="domain" description="RelA/SpoT" evidence="1">
    <location>
        <begin position="70"/>
        <end position="189"/>
    </location>
</feature>
<protein>
    <submittedName>
        <fullName evidence="2">RelA/SpoT domain protein</fullName>
    </submittedName>
</protein>
<evidence type="ECO:0000259" key="1">
    <source>
        <dbReference type="SMART" id="SM00954"/>
    </source>
</evidence>
<proteinExistence type="predicted"/>
<dbReference type="GO" id="GO:0015969">
    <property type="term" value="P:guanosine tetraphosphate metabolic process"/>
    <property type="evidence" value="ECO:0007669"/>
    <property type="project" value="InterPro"/>
</dbReference>
<evidence type="ECO:0000313" key="2">
    <source>
        <dbReference type="EMBL" id="VAW95239.1"/>
    </source>
</evidence>
<dbReference type="PANTHER" id="PTHR47837:SF1">
    <property type="entry name" value="GTP PYROPHOSPHOKINASE YJBM"/>
    <property type="match status" value="1"/>
</dbReference>